<feature type="transmembrane region" description="Helical" evidence="4">
    <location>
        <begin position="257"/>
        <end position="282"/>
    </location>
</feature>
<proteinExistence type="inferred from homology"/>
<sequence length="298" mass="32343">MSDSSKKEGDSLLPADEKPELRIVLLGKVRVGKSFSGNTILGKDLFHSKPGLSPVTEKCQKEMGNINNQNVVVVDTPGLLSIDKTEEEIVRKIKKSIKLAKPGPHVFLIVLSVRDKYTKKVEDMVKSICDTFGKNTMDYTMVLFTRGEELKGTIEDFICRNENLHELINKCDYGYHLLHNCPEQVPELLKKINDKVQAEEGSYYTAEMLQEAETALQQVQNAAEGERQSKLACIRTAVLSGMGVGCLLGYLAGEGQITSTIGAALGAVGGGLLCAAVAGIVISAKKKCKCSNTCSCLV</sequence>
<dbReference type="AlphaFoldDB" id="A0A484CNK0"/>
<evidence type="ECO:0000256" key="2">
    <source>
        <dbReference type="ARBA" id="ARBA00022741"/>
    </source>
</evidence>
<dbReference type="GO" id="GO:0005525">
    <property type="term" value="F:GTP binding"/>
    <property type="evidence" value="ECO:0007669"/>
    <property type="project" value="UniProtKB-KW"/>
</dbReference>
<evidence type="ECO:0000256" key="4">
    <source>
        <dbReference type="SAM" id="Phobius"/>
    </source>
</evidence>
<evidence type="ECO:0000256" key="3">
    <source>
        <dbReference type="ARBA" id="ARBA00023134"/>
    </source>
</evidence>
<dbReference type="InterPro" id="IPR006703">
    <property type="entry name" value="G_AIG1"/>
</dbReference>
<dbReference type="SUPFAM" id="SSF52540">
    <property type="entry name" value="P-loop containing nucleoside triphosphate hydrolases"/>
    <property type="match status" value="1"/>
</dbReference>
<accession>A0A484CNK0</accession>
<keyword evidence="4" id="KW-1133">Transmembrane helix</keyword>
<gene>
    <name evidence="6" type="ORF">EPR50_G00164410</name>
</gene>
<dbReference type="PROSITE" id="PS51720">
    <property type="entry name" value="G_AIG1"/>
    <property type="match status" value="1"/>
</dbReference>
<dbReference type="Proteomes" id="UP000295070">
    <property type="component" value="Chromosome 15"/>
</dbReference>
<dbReference type="PANTHER" id="PTHR10903">
    <property type="entry name" value="GTPASE, IMAP FAMILY MEMBER-RELATED"/>
    <property type="match status" value="1"/>
</dbReference>
<organism evidence="6 7">
    <name type="scientific">Perca flavescens</name>
    <name type="common">American yellow perch</name>
    <name type="synonym">Morone flavescens</name>
    <dbReference type="NCBI Taxonomy" id="8167"/>
    <lineage>
        <taxon>Eukaryota</taxon>
        <taxon>Metazoa</taxon>
        <taxon>Chordata</taxon>
        <taxon>Craniata</taxon>
        <taxon>Vertebrata</taxon>
        <taxon>Euteleostomi</taxon>
        <taxon>Actinopterygii</taxon>
        <taxon>Neopterygii</taxon>
        <taxon>Teleostei</taxon>
        <taxon>Neoteleostei</taxon>
        <taxon>Acanthomorphata</taxon>
        <taxon>Eupercaria</taxon>
        <taxon>Perciformes</taxon>
        <taxon>Percoidei</taxon>
        <taxon>Percidae</taxon>
        <taxon>Percinae</taxon>
        <taxon>Perca</taxon>
    </lineage>
</organism>
<feature type="transmembrane region" description="Helical" evidence="4">
    <location>
        <begin position="232"/>
        <end position="251"/>
    </location>
</feature>
<keyword evidence="4" id="KW-0812">Transmembrane</keyword>
<dbReference type="STRING" id="8167.A0A484CNK0"/>
<reference evidence="6 7" key="1">
    <citation type="submission" date="2019-01" db="EMBL/GenBank/DDBJ databases">
        <title>A chromosome-scale genome assembly of the yellow perch, Perca flavescens.</title>
        <authorList>
            <person name="Feron R."/>
            <person name="Morvezen R."/>
            <person name="Bestin A."/>
            <person name="Haffray P."/>
            <person name="Klopp C."/>
            <person name="Zahm M."/>
            <person name="Cabau C."/>
            <person name="Roques C."/>
            <person name="Donnadieu C."/>
            <person name="Bouchez O."/>
            <person name="Christie M."/>
            <person name="Larson W."/>
            <person name="Guiguen Y."/>
        </authorList>
    </citation>
    <scope>NUCLEOTIDE SEQUENCE [LARGE SCALE GENOMIC DNA]</scope>
    <source>
        <strain evidence="6">YP-PL-M2</strain>
        <tissue evidence="6">Blood</tissue>
    </source>
</reference>
<evidence type="ECO:0000313" key="7">
    <source>
        <dbReference type="Proteomes" id="UP000295070"/>
    </source>
</evidence>
<evidence type="ECO:0000256" key="1">
    <source>
        <dbReference type="ARBA" id="ARBA00008535"/>
    </source>
</evidence>
<dbReference type="PANTHER" id="PTHR10903:SF170">
    <property type="entry name" value="GTPASE IMAP FAMILY MEMBER 7"/>
    <property type="match status" value="1"/>
</dbReference>
<dbReference type="Pfam" id="PF04548">
    <property type="entry name" value="AIG1"/>
    <property type="match status" value="1"/>
</dbReference>
<keyword evidence="2" id="KW-0547">Nucleotide-binding</keyword>
<dbReference type="InterPro" id="IPR045058">
    <property type="entry name" value="GIMA/IAN/Toc"/>
</dbReference>
<protein>
    <recommendedName>
        <fullName evidence="5">AIG1-type G domain-containing protein</fullName>
    </recommendedName>
</protein>
<keyword evidence="3" id="KW-0342">GTP-binding</keyword>
<evidence type="ECO:0000259" key="5">
    <source>
        <dbReference type="PROSITE" id="PS51720"/>
    </source>
</evidence>
<dbReference type="Gene3D" id="3.40.50.300">
    <property type="entry name" value="P-loop containing nucleotide triphosphate hydrolases"/>
    <property type="match status" value="1"/>
</dbReference>
<keyword evidence="7" id="KW-1185">Reference proteome</keyword>
<dbReference type="FunFam" id="3.40.50.300:FF:000366">
    <property type="entry name" value="GTPase, IMAP family member 2"/>
    <property type="match status" value="1"/>
</dbReference>
<comment type="similarity">
    <text evidence="1">Belongs to the TRAFAC class TrmE-Era-EngA-EngB-Septin-like GTPase superfamily. AIG1/Toc34/Toc159-like paraseptin GTPase family. IAN subfamily.</text>
</comment>
<feature type="domain" description="AIG1-type G" evidence="5">
    <location>
        <begin position="18"/>
        <end position="213"/>
    </location>
</feature>
<keyword evidence="4" id="KW-0472">Membrane</keyword>
<dbReference type="EMBL" id="SCKG01000015">
    <property type="protein sequence ID" value="TDH03533.1"/>
    <property type="molecule type" value="Genomic_DNA"/>
</dbReference>
<name>A0A484CNK0_PERFV</name>
<dbReference type="InterPro" id="IPR027417">
    <property type="entry name" value="P-loop_NTPase"/>
</dbReference>
<comment type="caution">
    <text evidence="6">The sequence shown here is derived from an EMBL/GenBank/DDBJ whole genome shotgun (WGS) entry which is preliminary data.</text>
</comment>
<evidence type="ECO:0000313" key="6">
    <source>
        <dbReference type="EMBL" id="TDH03533.1"/>
    </source>
</evidence>